<dbReference type="RefSeq" id="WP_160623976.1">
    <property type="nucleotide sequence ID" value="NZ_WUUQ01000001.1"/>
</dbReference>
<dbReference type="Proteomes" id="UP000434036">
    <property type="component" value="Unassembled WGS sequence"/>
</dbReference>
<protein>
    <submittedName>
        <fullName evidence="3">SpoIIE family protein phosphatase</fullName>
    </submittedName>
</protein>
<feature type="transmembrane region" description="Helical" evidence="1">
    <location>
        <begin position="21"/>
        <end position="45"/>
    </location>
</feature>
<dbReference type="SMART" id="SM00331">
    <property type="entry name" value="PP2C_SIG"/>
    <property type="match status" value="1"/>
</dbReference>
<keyword evidence="1" id="KW-0812">Transmembrane</keyword>
<dbReference type="PANTHER" id="PTHR35801:SF1">
    <property type="entry name" value="PHOSPHOSERINE PHOSPHATASE RSBX"/>
    <property type="match status" value="1"/>
</dbReference>
<evidence type="ECO:0000256" key="1">
    <source>
        <dbReference type="SAM" id="Phobius"/>
    </source>
</evidence>
<keyword evidence="4" id="KW-1185">Reference proteome</keyword>
<keyword evidence="1" id="KW-1133">Transmembrane helix</keyword>
<evidence type="ECO:0000259" key="2">
    <source>
        <dbReference type="SMART" id="SM00331"/>
    </source>
</evidence>
<reference evidence="3 4" key="2">
    <citation type="submission" date="2020-01" db="EMBL/GenBank/DDBJ databases">
        <title>Clostridiaceae sp. nov. isolated from the gut of human by culturomics.</title>
        <authorList>
            <person name="Chang Y."/>
        </authorList>
    </citation>
    <scope>NUCLEOTIDE SEQUENCE [LARGE SCALE GENOMIC DNA]</scope>
    <source>
        <strain evidence="3 4">DONG20-135</strain>
    </source>
</reference>
<evidence type="ECO:0000313" key="3">
    <source>
        <dbReference type="EMBL" id="MXQ72480.1"/>
    </source>
</evidence>
<dbReference type="Pfam" id="PF19732">
    <property type="entry name" value="SpoIIE_N"/>
    <property type="match status" value="1"/>
</dbReference>
<accession>A0A6N8U3F8</accession>
<feature type="transmembrane region" description="Helical" evidence="1">
    <location>
        <begin position="155"/>
        <end position="172"/>
    </location>
</feature>
<name>A0A6N8U3F8_9FIRM</name>
<dbReference type="InterPro" id="IPR045768">
    <property type="entry name" value="SpoIIE_N"/>
</dbReference>
<evidence type="ECO:0000313" key="4">
    <source>
        <dbReference type="Proteomes" id="UP000434036"/>
    </source>
</evidence>
<gene>
    <name evidence="3" type="ORF">GSF08_00800</name>
</gene>
<feature type="transmembrane region" description="Helical" evidence="1">
    <location>
        <begin position="126"/>
        <end position="143"/>
    </location>
</feature>
<sequence length="625" mass="70614">MEHLLKKESIQNSIAAKHEAAFLVPALLIGLVPDPWTICFVFPYLTYAFMKNARGWIYAMAGILIAGTAVNVVNAYMFAVLFSAFCLCIQIIKFMERNIYQALTGLCTMLCIPYLLALPVTLREGVIILGFTALYTYLVQTGYHWTKKTCSISKAVYPLLLYALFLLIMPWIPEGYQFGTGIVILTLAALSSNREEVCLILLFQFLMTPFPIGGPWLVLLACLSIYQGRKLFQLIFITIAALFLATNSSAISVFIIMMILTLLYKERLLPFLAEDREPISISQNLALRDMNLKLHNFSAIFDALSNFYMETSDIQGEMLQNMSQALSYTAAEMRVNTDYDDRRLKILDALEGYQYEVEDLLFEEMENGNIHIEVTIRNIKRDEIKTTLIPLLEVLVKSRLVIADDQTRKFHKACHHIVLDSAVPYYIDAYADSLKNISDKSGDCFSIYRYRQNVVCMISDGMGHGSKAAQASHLITDIFQRMMSSGIAQDRAICCINRLLQSDTYATLDVITFDRMRGAAYISKAAACPTYLIRAGDLHEISSSALPVGIIASSEPDYFIVELQEEDVFLMASDGVYMDEIMSWMKNREKGSAKEQINCFMDILKKQIREDDSTILLAQVTKSKN</sequence>
<dbReference type="Pfam" id="PF07228">
    <property type="entry name" value="SpoIIE"/>
    <property type="match status" value="1"/>
</dbReference>
<reference evidence="3 4" key="1">
    <citation type="submission" date="2019-12" db="EMBL/GenBank/DDBJ databases">
        <authorList>
            <person name="Yang R."/>
        </authorList>
    </citation>
    <scope>NUCLEOTIDE SEQUENCE [LARGE SCALE GENOMIC DNA]</scope>
    <source>
        <strain evidence="3 4">DONG20-135</strain>
    </source>
</reference>
<dbReference type="PANTHER" id="PTHR35801">
    <property type="entry name" value="PHOSPHOSERINE PHOSPHATASE RSBX"/>
    <property type="match status" value="1"/>
</dbReference>
<feature type="transmembrane region" description="Helical" evidence="1">
    <location>
        <begin position="57"/>
        <end position="87"/>
    </location>
</feature>
<keyword evidence="1" id="KW-0472">Membrane</keyword>
<dbReference type="AlphaFoldDB" id="A0A6N8U3F8"/>
<dbReference type="EMBL" id="WUUQ01000001">
    <property type="protein sequence ID" value="MXQ72480.1"/>
    <property type="molecule type" value="Genomic_DNA"/>
</dbReference>
<feature type="transmembrane region" description="Helical" evidence="1">
    <location>
        <begin position="200"/>
        <end position="226"/>
    </location>
</feature>
<comment type="caution">
    <text evidence="3">The sequence shown here is derived from an EMBL/GenBank/DDBJ whole genome shotgun (WGS) entry which is preliminary data.</text>
</comment>
<feature type="transmembrane region" description="Helical" evidence="1">
    <location>
        <begin position="99"/>
        <end position="120"/>
    </location>
</feature>
<organism evidence="3 4">
    <name type="scientific">Copranaerobaculum intestinale</name>
    <dbReference type="NCBI Taxonomy" id="2692629"/>
    <lineage>
        <taxon>Bacteria</taxon>
        <taxon>Bacillati</taxon>
        <taxon>Bacillota</taxon>
        <taxon>Erysipelotrichia</taxon>
        <taxon>Erysipelotrichales</taxon>
        <taxon>Erysipelotrichaceae</taxon>
        <taxon>Copranaerobaculum</taxon>
    </lineage>
</organism>
<dbReference type="InterPro" id="IPR001932">
    <property type="entry name" value="PPM-type_phosphatase-like_dom"/>
</dbReference>
<dbReference type="SUPFAM" id="SSF81606">
    <property type="entry name" value="PP2C-like"/>
    <property type="match status" value="1"/>
</dbReference>
<dbReference type="InterPro" id="IPR039248">
    <property type="entry name" value="Ptase_RsbX"/>
</dbReference>
<dbReference type="InterPro" id="IPR036457">
    <property type="entry name" value="PPM-type-like_dom_sf"/>
</dbReference>
<feature type="domain" description="PPM-type phosphatase" evidence="2">
    <location>
        <begin position="439"/>
        <end position="620"/>
    </location>
</feature>
<feature type="transmembrane region" description="Helical" evidence="1">
    <location>
        <begin position="232"/>
        <end position="264"/>
    </location>
</feature>
<dbReference type="Gene3D" id="3.60.40.10">
    <property type="entry name" value="PPM-type phosphatase domain"/>
    <property type="match status" value="1"/>
</dbReference>
<proteinExistence type="predicted"/>